<dbReference type="PANTHER" id="PTHR31214">
    <property type="entry name" value="PROTEIN FAM221A-RELATED"/>
    <property type="match status" value="1"/>
</dbReference>
<comment type="similarity">
    <text evidence="1">Belongs to the FAM221 family.</text>
</comment>
<dbReference type="InterPro" id="IPR026755">
    <property type="entry name" value="Fam221a/b"/>
</dbReference>
<accession>A0A9W7TKJ8</accession>
<sequence length="214" mass="23665">MERIRIDKQASNAVDAFLEYRRIVGEDDGGQLFSEDEFKKYKEIMLPRRMKNRLYVSFGVPGQIDCKLIGPETPCFCSHCSGYRSPFTCGCGQPGYAHVTLVETKEERMARGHPVGRDVPYAAMGGLTGFSSLADGYLRLDPSGIGPLSFSILKSDRLESDHVFERANTSLSQTAVVFGRGKDLRGFDDISFFSLITKITNCSDLNCSGGFICL</sequence>
<dbReference type="PANTHER" id="PTHR31214:SF2">
    <property type="entry name" value="PROTEIN FAM221A"/>
    <property type="match status" value="1"/>
</dbReference>
<reference evidence="3" key="1">
    <citation type="submission" date="2021-02" db="EMBL/GenBank/DDBJ databases">
        <title>Comparative genomics reveals that relaxation of natural selection precedes convergent phenotypic evolution of cavefish.</title>
        <authorList>
            <person name="Peng Z."/>
        </authorList>
    </citation>
    <scope>NUCLEOTIDE SEQUENCE</scope>
    <source>
        <tissue evidence="3">Muscle</tissue>
    </source>
</reference>
<protein>
    <recommendedName>
        <fullName evidence="2">Protein FAM221A</fullName>
    </recommendedName>
</protein>
<dbReference type="EMBL" id="JAFHDT010000016">
    <property type="protein sequence ID" value="KAI7798920.1"/>
    <property type="molecule type" value="Genomic_DNA"/>
</dbReference>
<evidence type="ECO:0000313" key="3">
    <source>
        <dbReference type="EMBL" id="KAI7798920.1"/>
    </source>
</evidence>
<evidence type="ECO:0000313" key="4">
    <source>
        <dbReference type="Proteomes" id="UP001059041"/>
    </source>
</evidence>
<organism evidence="3 4">
    <name type="scientific">Triplophysa rosa</name>
    <name type="common">Cave loach</name>
    <dbReference type="NCBI Taxonomy" id="992332"/>
    <lineage>
        <taxon>Eukaryota</taxon>
        <taxon>Metazoa</taxon>
        <taxon>Chordata</taxon>
        <taxon>Craniata</taxon>
        <taxon>Vertebrata</taxon>
        <taxon>Euteleostomi</taxon>
        <taxon>Actinopterygii</taxon>
        <taxon>Neopterygii</taxon>
        <taxon>Teleostei</taxon>
        <taxon>Ostariophysi</taxon>
        <taxon>Cypriniformes</taxon>
        <taxon>Nemacheilidae</taxon>
        <taxon>Triplophysa</taxon>
    </lineage>
</organism>
<name>A0A9W7TKJ8_TRIRA</name>
<evidence type="ECO:0000256" key="2">
    <source>
        <dbReference type="ARBA" id="ARBA00039630"/>
    </source>
</evidence>
<dbReference type="Pfam" id="PF14753">
    <property type="entry name" value="FAM221"/>
    <property type="match status" value="1"/>
</dbReference>
<keyword evidence="4" id="KW-1185">Reference proteome</keyword>
<gene>
    <name evidence="3" type="ORF">IRJ41_015978</name>
</gene>
<dbReference type="Proteomes" id="UP001059041">
    <property type="component" value="Linkage Group LG16"/>
</dbReference>
<comment type="caution">
    <text evidence="3">The sequence shown here is derived from an EMBL/GenBank/DDBJ whole genome shotgun (WGS) entry which is preliminary data.</text>
</comment>
<evidence type="ECO:0000256" key="1">
    <source>
        <dbReference type="ARBA" id="ARBA00011026"/>
    </source>
</evidence>
<dbReference type="AlphaFoldDB" id="A0A9W7TKJ8"/>
<proteinExistence type="inferred from homology"/>